<keyword evidence="2" id="KW-1133">Transmembrane helix</keyword>
<accession>R0LUB1</accession>
<gene>
    <name evidence="3" type="ORF">Anapl_07354</name>
</gene>
<reference evidence="4" key="1">
    <citation type="journal article" date="2013" name="Nat. Genet.">
        <title>The duck genome and transcriptome provide insight into an avian influenza virus reservoir species.</title>
        <authorList>
            <person name="Huang Y."/>
            <person name="Li Y."/>
            <person name="Burt D.W."/>
            <person name="Chen H."/>
            <person name="Zhang Y."/>
            <person name="Qian W."/>
            <person name="Kim H."/>
            <person name="Gan S."/>
            <person name="Zhao Y."/>
            <person name="Li J."/>
            <person name="Yi K."/>
            <person name="Feng H."/>
            <person name="Zhu P."/>
            <person name="Li B."/>
            <person name="Liu Q."/>
            <person name="Fairley S."/>
            <person name="Magor K.E."/>
            <person name="Du Z."/>
            <person name="Hu X."/>
            <person name="Goodman L."/>
            <person name="Tafer H."/>
            <person name="Vignal A."/>
            <person name="Lee T."/>
            <person name="Kim K.W."/>
            <person name="Sheng Z."/>
            <person name="An Y."/>
            <person name="Searle S."/>
            <person name="Herrero J."/>
            <person name="Groenen M.A."/>
            <person name="Crooijmans R.P."/>
            <person name="Faraut T."/>
            <person name="Cai Q."/>
            <person name="Webster R.G."/>
            <person name="Aldridge J.R."/>
            <person name="Warren W.C."/>
            <person name="Bartschat S."/>
            <person name="Kehr S."/>
            <person name="Marz M."/>
            <person name="Stadler P.F."/>
            <person name="Smith J."/>
            <person name="Kraus R.H."/>
            <person name="Zhao Y."/>
            <person name="Ren L."/>
            <person name="Fei J."/>
            <person name="Morisson M."/>
            <person name="Kaiser P."/>
            <person name="Griffin D.K."/>
            <person name="Rao M."/>
            <person name="Pitel F."/>
            <person name="Wang J."/>
            <person name="Li N."/>
        </authorList>
    </citation>
    <scope>NUCLEOTIDE SEQUENCE [LARGE SCALE GENOMIC DNA]</scope>
</reference>
<dbReference type="Proteomes" id="UP000296049">
    <property type="component" value="Unassembled WGS sequence"/>
</dbReference>
<dbReference type="AlphaFoldDB" id="R0LUB1"/>
<keyword evidence="2" id="KW-0812">Transmembrane</keyword>
<organism evidence="3 4">
    <name type="scientific">Anas platyrhynchos</name>
    <name type="common">Mallard</name>
    <name type="synonym">Anas boschas</name>
    <dbReference type="NCBI Taxonomy" id="8839"/>
    <lineage>
        <taxon>Eukaryota</taxon>
        <taxon>Metazoa</taxon>
        <taxon>Chordata</taxon>
        <taxon>Craniata</taxon>
        <taxon>Vertebrata</taxon>
        <taxon>Euteleostomi</taxon>
        <taxon>Archelosauria</taxon>
        <taxon>Archosauria</taxon>
        <taxon>Dinosauria</taxon>
        <taxon>Saurischia</taxon>
        <taxon>Theropoda</taxon>
        <taxon>Coelurosauria</taxon>
        <taxon>Aves</taxon>
        <taxon>Neognathae</taxon>
        <taxon>Galloanserae</taxon>
        <taxon>Anseriformes</taxon>
        <taxon>Anatidae</taxon>
        <taxon>Anatinae</taxon>
        <taxon>Anas</taxon>
    </lineage>
</organism>
<protein>
    <submittedName>
        <fullName evidence="3">Uncharacterized protein</fullName>
    </submittedName>
</protein>
<evidence type="ECO:0000256" key="1">
    <source>
        <dbReference type="SAM" id="MobiDB-lite"/>
    </source>
</evidence>
<evidence type="ECO:0000256" key="2">
    <source>
        <dbReference type="SAM" id="Phobius"/>
    </source>
</evidence>
<keyword evidence="4" id="KW-1185">Reference proteome</keyword>
<evidence type="ECO:0000313" key="3">
    <source>
        <dbReference type="EMBL" id="EOB03998.1"/>
    </source>
</evidence>
<feature type="region of interest" description="Disordered" evidence="1">
    <location>
        <begin position="117"/>
        <end position="153"/>
    </location>
</feature>
<proteinExistence type="predicted"/>
<keyword evidence="2" id="KW-0472">Membrane</keyword>
<sequence>MVQGRALRAPPGLNALTSFTRDLHTAHGSGLCLSSGLDVQPLLELLQQVAVLSALSLALFSGWILGAAYLLSRLHEQAPHRAYCFMLLCSSLGPAPCAVLRLGEQRCHMAVTEQGHDSSAQFPPELSSPDVSARPAAPATLPSTRCHPRQAPLSMPRLSTKTKSLGKAHADKLYAILRNISVVEWLVKAGKAFYKYNDSGYYNEHRPALRFRVFLVIEDLAEYLPIAL</sequence>
<name>R0LUB1_ANAPL</name>
<dbReference type="EMBL" id="KB742815">
    <property type="protein sequence ID" value="EOB03998.1"/>
    <property type="molecule type" value="Genomic_DNA"/>
</dbReference>
<evidence type="ECO:0000313" key="4">
    <source>
        <dbReference type="Proteomes" id="UP000296049"/>
    </source>
</evidence>
<feature type="transmembrane region" description="Helical" evidence="2">
    <location>
        <begin position="49"/>
        <end position="71"/>
    </location>
</feature>